<evidence type="ECO:0000313" key="5">
    <source>
        <dbReference type="Proteomes" id="UP000799766"/>
    </source>
</evidence>
<dbReference type="InterPro" id="IPR001138">
    <property type="entry name" value="Zn2Cys6_DnaBD"/>
</dbReference>
<dbReference type="GO" id="GO:0008270">
    <property type="term" value="F:zinc ion binding"/>
    <property type="evidence" value="ECO:0007669"/>
    <property type="project" value="InterPro"/>
</dbReference>
<name>A0A6A6P2G0_9PEZI</name>
<dbReference type="SMART" id="SM00066">
    <property type="entry name" value="GAL4"/>
    <property type="match status" value="1"/>
</dbReference>
<dbReference type="CDD" id="cd00067">
    <property type="entry name" value="GAL4"/>
    <property type="match status" value="1"/>
</dbReference>
<evidence type="ECO:0000313" key="4">
    <source>
        <dbReference type="EMBL" id="KAF2457633.1"/>
    </source>
</evidence>
<protein>
    <recommendedName>
        <fullName evidence="3">Zn(2)-C6 fungal-type domain-containing protein</fullName>
    </recommendedName>
</protein>
<keyword evidence="1" id="KW-0539">Nucleus</keyword>
<dbReference type="SUPFAM" id="SSF57701">
    <property type="entry name" value="Zn2/Cys6 DNA-binding domain"/>
    <property type="match status" value="1"/>
</dbReference>
<feature type="domain" description="Zn(2)-C6 fungal-type" evidence="3">
    <location>
        <begin position="21"/>
        <end position="52"/>
    </location>
</feature>
<gene>
    <name evidence="4" type="ORF">BDY21DRAFT_30287</name>
</gene>
<dbReference type="Pfam" id="PF00172">
    <property type="entry name" value="Zn_clus"/>
    <property type="match status" value="1"/>
</dbReference>
<accession>A0A6A6P2G0</accession>
<reference evidence="4" key="1">
    <citation type="journal article" date="2020" name="Stud. Mycol.">
        <title>101 Dothideomycetes genomes: a test case for predicting lifestyles and emergence of pathogens.</title>
        <authorList>
            <person name="Haridas S."/>
            <person name="Albert R."/>
            <person name="Binder M."/>
            <person name="Bloem J."/>
            <person name="Labutti K."/>
            <person name="Salamov A."/>
            <person name="Andreopoulos B."/>
            <person name="Baker S."/>
            <person name="Barry K."/>
            <person name="Bills G."/>
            <person name="Bluhm B."/>
            <person name="Cannon C."/>
            <person name="Castanera R."/>
            <person name="Culley D."/>
            <person name="Daum C."/>
            <person name="Ezra D."/>
            <person name="Gonzalez J."/>
            <person name="Henrissat B."/>
            <person name="Kuo A."/>
            <person name="Liang C."/>
            <person name="Lipzen A."/>
            <person name="Lutzoni F."/>
            <person name="Magnuson J."/>
            <person name="Mondo S."/>
            <person name="Nolan M."/>
            <person name="Ohm R."/>
            <person name="Pangilinan J."/>
            <person name="Park H.-J."/>
            <person name="Ramirez L."/>
            <person name="Alfaro M."/>
            <person name="Sun H."/>
            <person name="Tritt A."/>
            <person name="Yoshinaga Y."/>
            <person name="Zwiers L.-H."/>
            <person name="Turgeon B."/>
            <person name="Goodwin S."/>
            <person name="Spatafora J."/>
            <person name="Crous P."/>
            <person name="Grigoriev I."/>
        </authorList>
    </citation>
    <scope>NUCLEOTIDE SEQUENCE</scope>
    <source>
        <strain evidence="4">ATCC 16933</strain>
    </source>
</reference>
<keyword evidence="5" id="KW-1185">Reference proteome</keyword>
<dbReference type="OrthoDB" id="2328572at2759"/>
<feature type="region of interest" description="Disordered" evidence="2">
    <location>
        <begin position="64"/>
        <end position="95"/>
    </location>
</feature>
<organism evidence="4 5">
    <name type="scientific">Lineolata rhizophorae</name>
    <dbReference type="NCBI Taxonomy" id="578093"/>
    <lineage>
        <taxon>Eukaryota</taxon>
        <taxon>Fungi</taxon>
        <taxon>Dikarya</taxon>
        <taxon>Ascomycota</taxon>
        <taxon>Pezizomycotina</taxon>
        <taxon>Dothideomycetes</taxon>
        <taxon>Dothideomycetes incertae sedis</taxon>
        <taxon>Lineolatales</taxon>
        <taxon>Lineolataceae</taxon>
        <taxon>Lineolata</taxon>
    </lineage>
</organism>
<dbReference type="EMBL" id="MU001680">
    <property type="protein sequence ID" value="KAF2457633.1"/>
    <property type="molecule type" value="Genomic_DNA"/>
</dbReference>
<proteinExistence type="predicted"/>
<dbReference type="InterPro" id="IPR036864">
    <property type="entry name" value="Zn2-C6_fun-type_DNA-bd_sf"/>
</dbReference>
<dbReference type="GO" id="GO:0000981">
    <property type="term" value="F:DNA-binding transcription factor activity, RNA polymerase II-specific"/>
    <property type="evidence" value="ECO:0007669"/>
    <property type="project" value="InterPro"/>
</dbReference>
<dbReference type="AlphaFoldDB" id="A0A6A6P2G0"/>
<dbReference type="PROSITE" id="PS50048">
    <property type="entry name" value="ZN2_CY6_FUNGAL_2"/>
    <property type="match status" value="1"/>
</dbReference>
<feature type="compositionally biased region" description="Low complexity" evidence="2">
    <location>
        <begin position="76"/>
        <end position="94"/>
    </location>
</feature>
<dbReference type="Gene3D" id="4.10.240.10">
    <property type="entry name" value="Zn(2)-C6 fungal-type DNA-binding domain"/>
    <property type="match status" value="1"/>
</dbReference>
<evidence type="ECO:0000256" key="1">
    <source>
        <dbReference type="ARBA" id="ARBA00023242"/>
    </source>
</evidence>
<evidence type="ECO:0000256" key="2">
    <source>
        <dbReference type="SAM" id="MobiDB-lite"/>
    </source>
</evidence>
<dbReference type="Proteomes" id="UP000799766">
    <property type="component" value="Unassembled WGS sequence"/>
</dbReference>
<evidence type="ECO:0000259" key="3">
    <source>
        <dbReference type="PROSITE" id="PS50048"/>
    </source>
</evidence>
<sequence>MLPSPQSSETQSTKPIKLRTACNPCNAAKVKCSGEKTGCERCRNLDGVQCIYTESRVGKVPGARAKKRKLQDGANSSRHVVPYSVSPSSSGHVRTPIHPAVVDSTEAVLNWTGDYHHPLEGSELVALDGAPVIFDEQGRPISNVKDPLYRGFSSIPGEYLMPSTDFGIDGFVESPVAMSSSRITPPLGAVSPASSPTSCLSQRSDIDSHCVLACAQVVISLENYILADVKVLGIILGVVRKAVDRLSELVNMQQGTRNSRFLDQLNVILNQIIDLFERGCSSFLDEDYTMQHSSLSDQLNVQSMSSCIPGFALGGFHAGRQEQCAWRAHVIQKEIQHARELLHQMRILITWSPPENACENQARELCYDNFDMRLRDLSERVGQRKAEFCQT</sequence>